<comment type="caution">
    <text evidence="3">The sequence shown here is derived from an EMBL/GenBank/DDBJ whole genome shotgun (WGS) entry which is preliminary data.</text>
</comment>
<dbReference type="InterPro" id="IPR030948">
    <property type="entry name" value="TAT_var_transloc_signal_dom"/>
</dbReference>
<dbReference type="NCBIfam" id="TIGR01409">
    <property type="entry name" value="TAT_signal_seq"/>
    <property type="match status" value="1"/>
</dbReference>
<dbReference type="Gene3D" id="2.40.40.20">
    <property type="match status" value="1"/>
</dbReference>
<dbReference type="Gene3D" id="3.30.70.20">
    <property type="match status" value="2"/>
</dbReference>
<dbReference type="PROSITE" id="PS51318">
    <property type="entry name" value="TAT"/>
    <property type="match status" value="1"/>
</dbReference>
<dbReference type="Gene3D" id="3.40.50.740">
    <property type="match status" value="1"/>
</dbReference>
<evidence type="ECO:0000313" key="3">
    <source>
        <dbReference type="EMBL" id="MBB6051070.1"/>
    </source>
</evidence>
<keyword evidence="4" id="KW-1185">Reference proteome</keyword>
<dbReference type="SUPFAM" id="SSF50692">
    <property type="entry name" value="ADC-like"/>
    <property type="match status" value="1"/>
</dbReference>
<dbReference type="SUPFAM" id="SSF54862">
    <property type="entry name" value="4Fe-4S ferredoxins"/>
    <property type="match status" value="1"/>
</dbReference>
<gene>
    <name evidence="3" type="ORF">HNQ39_002861</name>
</gene>
<proteinExistence type="predicted"/>
<protein>
    <submittedName>
        <fullName evidence="3">Molybdopterin-containing oxidoreductase family iron-sulfur binding subunit</fullName>
    </submittedName>
</protein>
<dbReference type="Proteomes" id="UP000520814">
    <property type="component" value="Unassembled WGS sequence"/>
</dbReference>
<organism evidence="3 4">
    <name type="scientific">Armatimonas rosea</name>
    <dbReference type="NCBI Taxonomy" id="685828"/>
    <lineage>
        <taxon>Bacteria</taxon>
        <taxon>Bacillati</taxon>
        <taxon>Armatimonadota</taxon>
        <taxon>Armatimonadia</taxon>
        <taxon>Armatimonadales</taxon>
        <taxon>Armatimonadaceae</taxon>
        <taxon>Armatimonas</taxon>
    </lineage>
</organism>
<dbReference type="PROSITE" id="PS51379">
    <property type="entry name" value="4FE4S_FER_2"/>
    <property type="match status" value="1"/>
</dbReference>
<dbReference type="InterPro" id="IPR006311">
    <property type="entry name" value="TAT_signal"/>
</dbReference>
<dbReference type="InterPro" id="IPR009010">
    <property type="entry name" value="Asp_de-COase-like_dom_sf"/>
</dbReference>
<name>A0A7W9SRE9_ARMRO</name>
<reference evidence="3 4" key="1">
    <citation type="submission" date="2020-08" db="EMBL/GenBank/DDBJ databases">
        <title>Genomic Encyclopedia of Type Strains, Phase IV (KMG-IV): sequencing the most valuable type-strain genomes for metagenomic binning, comparative biology and taxonomic classification.</title>
        <authorList>
            <person name="Goeker M."/>
        </authorList>
    </citation>
    <scope>NUCLEOTIDE SEQUENCE [LARGE SCALE GENOMIC DNA]</scope>
    <source>
        <strain evidence="3 4">DSM 23562</strain>
    </source>
</reference>
<dbReference type="Gene3D" id="3.40.228.10">
    <property type="entry name" value="Dimethylsulfoxide Reductase, domain 2"/>
    <property type="match status" value="1"/>
</dbReference>
<evidence type="ECO:0000259" key="2">
    <source>
        <dbReference type="PROSITE" id="PS51379"/>
    </source>
</evidence>
<sequence>MKTKQWKSYAELAETQEYAQWVDDEFPGRATLLDLDRRDFLKLTGAGMALAGLSGCRIMPHVKSVPYVRAPEQQVPGQSVYYATTLESRGLGIGVLVRSYEGRPVKIEGNPEHPSSLGATDAWTQSELLSLYDPERAQSVVERGEIRNWDQFFATARPLLKKEAGSGGAGIRLVTSTIVSPTYAAQIGKFLSKYPSAKWIQWEPLSQSNVRQGTQLVFGKPLSPVYHLEAAKTVLSVDADFLLTLPGAVRYAREFANGRRVREGSTEMNRLYTIESSYSITGASSDHRLALKPTDIERFVRALYAKVTGAGAAPLPAGVDEAFISALADDLKAGGVVIPGDEQTPGVHAIAHALNAAIGAIGKGVTYHAPIEAKVQDSLVELKQLASDLAEGKVTFLLTLGGNPVYDAPAELKLRELYLSEKCPLRAHLGRYADETAEVSHWFLPESHGLESWGDLKAHDGTIGLQQPLVEPLYETKTASEVLTLLVDQPFGGMELLRQHYASLSENVWRKAVHDGVIANSASPAVAVTAAANLLATLPEPPASAELEVNFRPDPTIWDGRYATNTWLQELPKPLTTIVWDNAALISPKTAKKLGLISDEHQNDAVNIAQYSGKKLIEVSLGEAKIKVAAWVQPGQPDDTITLYLGYGRTQGGPICEKQGFNVYPLRTSASLNHATGVTVKATNEDYSLAYTQPHHLMRSEVDNAAAEALHINEHENRDIVRSGSLKRFIDTKGRMHEEHHPEPERAGEAPHEEHGEEHTVDAASLPTIPADDAFGLGRNHWKYVAEEPTVKTEVNKEGLISLYPEYSRAGFNAWAMSIDLTTCIGCNACTIACQAENNIPVVGKDQVAAGREMHWIRIDHYFESPDLVNVESHFMPIPCMQCEKAPCEPVCPVAATVHSHEGLNQMVYNRCVGTRYCSNNCPYKVRRFNFLKWTQGAGGPTTLNFFEKPVLKMLPNPDVTLRGRGVMEKCTYCVQRINEVRIEAKKESREIQDGEIITACQQVCPTQAIVFGDINNPKSKVSLLKKQPHDYSLLAELNTRPRTTYLAKIKNPNPALVKPGAESAAEGGH</sequence>
<dbReference type="SUPFAM" id="SSF53706">
    <property type="entry name" value="Formate dehydrogenase/DMSO reductase, domains 1-3"/>
    <property type="match status" value="1"/>
</dbReference>
<dbReference type="CDD" id="cd02784">
    <property type="entry name" value="MopB_CT_PHLH"/>
    <property type="match status" value="1"/>
</dbReference>
<dbReference type="InterPro" id="IPR017896">
    <property type="entry name" value="4Fe4S_Fe-S-bd"/>
</dbReference>
<dbReference type="AlphaFoldDB" id="A0A7W9SRE9"/>
<evidence type="ECO:0000313" key="4">
    <source>
        <dbReference type="Proteomes" id="UP000520814"/>
    </source>
</evidence>
<dbReference type="EMBL" id="JACHGW010000002">
    <property type="protein sequence ID" value="MBB6051070.1"/>
    <property type="molecule type" value="Genomic_DNA"/>
</dbReference>
<evidence type="ECO:0000256" key="1">
    <source>
        <dbReference type="SAM" id="MobiDB-lite"/>
    </source>
</evidence>
<feature type="compositionally biased region" description="Basic and acidic residues" evidence="1">
    <location>
        <begin position="734"/>
        <end position="761"/>
    </location>
</feature>
<dbReference type="PANTHER" id="PTHR42783:SF3">
    <property type="entry name" value="GLUTAMATE SYNTHASE [NADPH] SMALL CHAIN-RELATED"/>
    <property type="match status" value="1"/>
</dbReference>
<dbReference type="Gene3D" id="3.30.2070.10">
    <property type="entry name" value="Formate dehydrogenase/DMSO reductase"/>
    <property type="match status" value="1"/>
</dbReference>
<dbReference type="PANTHER" id="PTHR42783">
    <property type="entry name" value="GLUTAMATE SYNTHASE [NADPH] SMALL CHAIN"/>
    <property type="match status" value="1"/>
</dbReference>
<feature type="domain" description="4Fe-4S ferredoxin-type" evidence="2">
    <location>
        <begin position="815"/>
        <end position="845"/>
    </location>
</feature>
<feature type="region of interest" description="Disordered" evidence="1">
    <location>
        <begin position="734"/>
        <end position="763"/>
    </location>
</feature>
<dbReference type="CDD" id="cd10551">
    <property type="entry name" value="PsrB"/>
    <property type="match status" value="1"/>
</dbReference>
<dbReference type="RefSeq" id="WP_184197193.1">
    <property type="nucleotide sequence ID" value="NZ_JACHGW010000002.1"/>
</dbReference>
<dbReference type="InterPro" id="IPR019546">
    <property type="entry name" value="TAT_signal_bac_arc"/>
</dbReference>
<dbReference type="NCBIfam" id="TIGR04519">
    <property type="entry name" value="MoCo_extend_TAT"/>
    <property type="match status" value="1"/>
</dbReference>
<accession>A0A7W9SRE9</accession>